<dbReference type="PROSITE" id="PS51620">
    <property type="entry name" value="SAM_TRM61"/>
    <property type="match status" value="1"/>
</dbReference>
<dbReference type="GO" id="GO:0005634">
    <property type="term" value="C:nucleus"/>
    <property type="evidence" value="ECO:0007669"/>
    <property type="project" value="UniProtKB-SubCell"/>
</dbReference>
<keyword evidence="6 8" id="KW-0819">tRNA processing</keyword>
<dbReference type="Gene3D" id="3.10.330.20">
    <property type="match status" value="1"/>
</dbReference>
<feature type="domain" description="tRNA (adenine(58)-N(1))-methyltransferase catalytic subunit TRM61 C-terminal" evidence="10">
    <location>
        <begin position="58"/>
        <end position="290"/>
    </location>
</feature>
<dbReference type="AlphaFoldDB" id="A0A6V7SYJ3"/>
<sequence length="318" mass="36933">MVIAENDSVILYIDEDNISLVKLKSDGSITNKKGIFLHKNIIGKEYGSKIYDTLSRNFIFVLKKTPELIATSLKKKTQTLYEHDISFICLLCNALPNKKIIEAGTGTGCLTYALANCVLPHGVVHTFEYNEERYTEVKKEFEDFEDVINNIKFYHKDIINYNFEDFKNNEIDAIFLDMPNPWLCVEKAKNVLKERGTFVIFLPCIEQVYKIIETLEEHNFCDIAAYELINNSWKFILINNQKKKNNLNKLENSSTNQSAPLNDNSPQNLNMAYRLCHKENKTHTGYLIVSKKWLDDEHQQMEIEFKGLINPPEIHKHD</sequence>
<dbReference type="Pfam" id="PF08704">
    <property type="entry name" value="GCD14"/>
    <property type="match status" value="1"/>
</dbReference>
<dbReference type="CDD" id="cd02440">
    <property type="entry name" value="AdoMet_MTases"/>
    <property type="match status" value="1"/>
</dbReference>
<dbReference type="PIRSF" id="PIRSF017269">
    <property type="entry name" value="GCD14"/>
    <property type="match status" value="1"/>
</dbReference>
<dbReference type="VEuPathDB" id="PlasmoDB:PVLDE_1401390"/>
<keyword evidence="3 8" id="KW-0489">Methyltransferase</keyword>
<name>A0A6V7SYJ3_PLAVN</name>
<accession>A0A6V7SYJ3</accession>
<evidence type="ECO:0000259" key="10">
    <source>
        <dbReference type="Pfam" id="PF08704"/>
    </source>
</evidence>
<keyword evidence="7" id="KW-0539">Nucleus</keyword>
<evidence type="ECO:0000256" key="6">
    <source>
        <dbReference type="ARBA" id="ARBA00022694"/>
    </source>
</evidence>
<dbReference type="GO" id="GO:0160107">
    <property type="term" value="F:tRNA (adenine(58)-N1)-methyltransferase activity"/>
    <property type="evidence" value="ECO:0007669"/>
    <property type="project" value="UniProtKB-EC"/>
</dbReference>
<evidence type="ECO:0000256" key="8">
    <source>
        <dbReference type="PIRNR" id="PIRNR017269"/>
    </source>
</evidence>
<evidence type="ECO:0000256" key="3">
    <source>
        <dbReference type="ARBA" id="ARBA00022603"/>
    </source>
</evidence>
<proteinExistence type="inferred from homology"/>
<dbReference type="SUPFAM" id="SSF53335">
    <property type="entry name" value="S-adenosyl-L-methionine-dependent methyltransferases"/>
    <property type="match status" value="1"/>
</dbReference>
<keyword evidence="5 8" id="KW-0949">S-adenosyl-L-methionine</keyword>
<evidence type="ECO:0000256" key="2">
    <source>
        <dbReference type="ARBA" id="ARBA00012796"/>
    </source>
</evidence>
<evidence type="ECO:0000313" key="12">
    <source>
        <dbReference type="Proteomes" id="UP000515308"/>
    </source>
</evidence>
<feature type="binding site" evidence="9">
    <location>
        <position position="157"/>
    </location>
    <ligand>
        <name>S-adenosyl-L-methionine</name>
        <dbReference type="ChEBI" id="CHEBI:59789"/>
    </ligand>
</feature>
<evidence type="ECO:0000256" key="7">
    <source>
        <dbReference type="ARBA" id="ARBA00023242"/>
    </source>
</evidence>
<evidence type="ECO:0000313" key="11">
    <source>
        <dbReference type="EMBL" id="CAD2103956.1"/>
    </source>
</evidence>
<reference evidence="11 12" key="1">
    <citation type="submission" date="2020-08" db="EMBL/GenBank/DDBJ databases">
        <authorList>
            <person name="Ramaprasad A."/>
        </authorList>
    </citation>
    <scope>NUCLEOTIDE SEQUENCE [LARGE SCALE GENOMIC DNA]</scope>
</reference>
<keyword evidence="4 8" id="KW-0808">Transferase</keyword>
<dbReference type="GO" id="GO:0030488">
    <property type="term" value="P:tRNA methylation"/>
    <property type="evidence" value="ECO:0007669"/>
    <property type="project" value="InterPro"/>
</dbReference>
<dbReference type="Gene3D" id="3.40.50.150">
    <property type="entry name" value="Vaccinia Virus protein VP39"/>
    <property type="match status" value="1"/>
</dbReference>
<feature type="binding site" evidence="9">
    <location>
        <position position="177"/>
    </location>
    <ligand>
        <name>S-adenosyl-L-methionine</name>
        <dbReference type="ChEBI" id="CHEBI:59789"/>
    </ligand>
</feature>
<comment type="similarity">
    <text evidence="8">Belongs to the class I-like SAM-binding methyltransferase superfamily. TRM61 family.</text>
</comment>
<organism evidence="11 12">
    <name type="scientific">Plasmodium vinckei lentum</name>
    <dbReference type="NCBI Taxonomy" id="138297"/>
    <lineage>
        <taxon>Eukaryota</taxon>
        <taxon>Sar</taxon>
        <taxon>Alveolata</taxon>
        <taxon>Apicomplexa</taxon>
        <taxon>Aconoidasida</taxon>
        <taxon>Haemosporida</taxon>
        <taxon>Plasmodiidae</taxon>
        <taxon>Plasmodium</taxon>
        <taxon>Plasmodium (Vinckeia)</taxon>
    </lineage>
</organism>
<dbReference type="EC" id="2.1.1.220" evidence="2 8"/>
<comment type="subcellular location">
    <subcellularLocation>
        <location evidence="1">Nucleus</location>
    </subcellularLocation>
</comment>
<dbReference type="InterPro" id="IPR014816">
    <property type="entry name" value="tRNA_MeTrfase_Gcd14"/>
</dbReference>
<dbReference type="EMBL" id="LR865376">
    <property type="protein sequence ID" value="CAD2103956.1"/>
    <property type="molecule type" value="Genomic_DNA"/>
</dbReference>
<evidence type="ECO:0000256" key="9">
    <source>
        <dbReference type="PIRSR" id="PIRSR017269-1"/>
    </source>
</evidence>
<gene>
    <name evidence="11" type="ORF">PVLDE_1401390</name>
</gene>
<dbReference type="InterPro" id="IPR049470">
    <property type="entry name" value="TRM61_C"/>
</dbReference>
<comment type="catalytic activity">
    <reaction evidence="8">
        <text>adenosine(58) in tRNA + S-adenosyl-L-methionine = N(1)-methyladenosine(58) in tRNA + S-adenosyl-L-homocysteine + H(+)</text>
        <dbReference type="Rhea" id="RHEA:43152"/>
        <dbReference type="Rhea" id="RHEA-COMP:10365"/>
        <dbReference type="Rhea" id="RHEA-COMP:10366"/>
        <dbReference type="ChEBI" id="CHEBI:15378"/>
        <dbReference type="ChEBI" id="CHEBI:57856"/>
        <dbReference type="ChEBI" id="CHEBI:59789"/>
        <dbReference type="ChEBI" id="CHEBI:74411"/>
        <dbReference type="ChEBI" id="CHEBI:74491"/>
        <dbReference type="EC" id="2.1.1.220"/>
    </reaction>
</comment>
<evidence type="ECO:0000256" key="1">
    <source>
        <dbReference type="ARBA" id="ARBA00004123"/>
    </source>
</evidence>
<dbReference type="PANTHER" id="PTHR12133">
    <property type="entry name" value="TRNA (ADENINE(58)-N(1))-METHYLTRANSFERASE"/>
    <property type="match status" value="1"/>
</dbReference>
<dbReference type="GO" id="GO:0031515">
    <property type="term" value="C:tRNA (m1A) methyltransferase complex"/>
    <property type="evidence" value="ECO:0007669"/>
    <property type="project" value="UniProtKB-UniRule"/>
</dbReference>
<evidence type="ECO:0000256" key="4">
    <source>
        <dbReference type="ARBA" id="ARBA00022679"/>
    </source>
</evidence>
<dbReference type="PANTHER" id="PTHR12133:SF2">
    <property type="entry name" value="TRNA (ADENINE(58)-N(1))-METHYLTRANSFERASE CATALYTIC SUBUNIT TRMT61A"/>
    <property type="match status" value="1"/>
</dbReference>
<dbReference type="InterPro" id="IPR029063">
    <property type="entry name" value="SAM-dependent_MTases_sf"/>
</dbReference>
<evidence type="ECO:0000256" key="5">
    <source>
        <dbReference type="ARBA" id="ARBA00022691"/>
    </source>
</evidence>
<dbReference type="Proteomes" id="UP000515308">
    <property type="component" value="Chromosome PVLDE_14"/>
</dbReference>
<feature type="binding site" evidence="9">
    <location>
        <position position="128"/>
    </location>
    <ligand>
        <name>S-adenosyl-L-methionine</name>
        <dbReference type="ChEBI" id="CHEBI:59789"/>
    </ligand>
</feature>
<protein>
    <recommendedName>
        <fullName evidence="2 8">tRNA (adenine(58)-N(1))-methyltransferase</fullName>
        <ecNumber evidence="2 8">2.1.1.220</ecNumber>
    </recommendedName>
</protein>